<dbReference type="RefSeq" id="WP_043754352.1">
    <property type="nucleotide sequence ID" value="NZ_AQQX01000020.1"/>
</dbReference>
<dbReference type="SUPFAM" id="SSF46689">
    <property type="entry name" value="Homeodomain-like"/>
    <property type="match status" value="1"/>
</dbReference>
<dbReference type="eggNOG" id="COG2207">
    <property type="taxonomic scope" value="Bacteria"/>
</dbReference>
<protein>
    <submittedName>
        <fullName evidence="5">AraC family transcriptional regulator</fullName>
    </submittedName>
</protein>
<dbReference type="Proteomes" id="UP000030004">
    <property type="component" value="Unassembled WGS sequence"/>
</dbReference>
<dbReference type="Pfam" id="PF12833">
    <property type="entry name" value="HTH_18"/>
    <property type="match status" value="1"/>
</dbReference>
<evidence type="ECO:0000256" key="1">
    <source>
        <dbReference type="ARBA" id="ARBA00023015"/>
    </source>
</evidence>
<proteinExistence type="predicted"/>
<sequence length="277" mass="30479">MQLQNILAQSPHEASVASARVRSFGQMTMGAPWRLELQHARASHLFLWVTRGQGRATILGKRRGIGAHNGLYIPAGTLMSLDLGKQCYGIAVDLPSHENGILPNEPQHMRVRDVMAQNEVTAILDNMQREQSTHRAFGDEAARAHAGLLTVWMRRTLAQAENQPNPRVPAAERLTAAFCTLVERDYRSGKPMADYAAALGVTPTHLSRACRQAAGLTAADLITQRVLYAARDMLESGDLPIRLIADMLGFSSAAYFTRFIQNQTKQTPSALRQKARG</sequence>
<dbReference type="Gene3D" id="1.10.10.60">
    <property type="entry name" value="Homeodomain-like"/>
    <property type="match status" value="1"/>
</dbReference>
<dbReference type="PANTHER" id="PTHR43280">
    <property type="entry name" value="ARAC-FAMILY TRANSCRIPTIONAL REGULATOR"/>
    <property type="match status" value="1"/>
</dbReference>
<keyword evidence="2" id="KW-0238">DNA-binding</keyword>
<dbReference type="PROSITE" id="PS01124">
    <property type="entry name" value="HTH_ARAC_FAMILY_2"/>
    <property type="match status" value="1"/>
</dbReference>
<keyword evidence="1" id="KW-0805">Transcription regulation</keyword>
<feature type="domain" description="HTH araC/xylS-type" evidence="4">
    <location>
        <begin position="176"/>
        <end position="274"/>
    </location>
</feature>
<dbReference type="InterPro" id="IPR009057">
    <property type="entry name" value="Homeodomain-like_sf"/>
</dbReference>
<organism evidence="5 6">
    <name type="scientific">Pseudooceanicola atlanticus</name>
    <dbReference type="NCBI Taxonomy" id="1461694"/>
    <lineage>
        <taxon>Bacteria</taxon>
        <taxon>Pseudomonadati</taxon>
        <taxon>Pseudomonadota</taxon>
        <taxon>Alphaproteobacteria</taxon>
        <taxon>Rhodobacterales</taxon>
        <taxon>Paracoccaceae</taxon>
        <taxon>Pseudooceanicola</taxon>
    </lineage>
</organism>
<dbReference type="STRING" id="1461694.ATO9_21770"/>
<dbReference type="GO" id="GO:0003700">
    <property type="term" value="F:DNA-binding transcription factor activity"/>
    <property type="evidence" value="ECO:0007669"/>
    <property type="project" value="InterPro"/>
</dbReference>
<dbReference type="EMBL" id="AQQX01000020">
    <property type="protein sequence ID" value="KGM46806.1"/>
    <property type="molecule type" value="Genomic_DNA"/>
</dbReference>
<dbReference type="SUPFAM" id="SSF51215">
    <property type="entry name" value="Regulatory protein AraC"/>
    <property type="match status" value="1"/>
</dbReference>
<evidence type="ECO:0000259" key="4">
    <source>
        <dbReference type="PROSITE" id="PS01124"/>
    </source>
</evidence>
<keyword evidence="3" id="KW-0804">Transcription</keyword>
<dbReference type="PANTHER" id="PTHR43280:SF32">
    <property type="entry name" value="TRANSCRIPTIONAL REGULATORY PROTEIN"/>
    <property type="match status" value="1"/>
</dbReference>
<reference evidence="5 6" key="1">
    <citation type="journal article" date="2015" name="Antonie Van Leeuwenhoek">
        <title>Pseudooceanicola atlanticus gen. nov. sp. nov., isolated from surface seawater of the Atlantic Ocean and reclassification of Oceanicola batsensis, Oceanicola marinus, Oceanicola nitratireducens, Oceanicola nanhaiensis, Oceanicola antarcticus and Oceanicola flagellatus, as Pseudooceanicola batsensis comb. nov., Pseudooceanicola marinus comb. nov., Pseudooceanicola nitratireducens comb. nov., Pseudooceanicola nanhaiensis comb. nov., Pseudooceanicola antarcticus comb. nov., and Pseudooceanicola flagellatus comb. nov.</title>
        <authorList>
            <person name="Lai Q."/>
            <person name="Li G."/>
            <person name="Liu X."/>
            <person name="Du Y."/>
            <person name="Sun F."/>
            <person name="Shao Z."/>
        </authorList>
    </citation>
    <scope>NUCLEOTIDE SEQUENCE [LARGE SCALE GENOMIC DNA]</scope>
    <source>
        <strain evidence="5 6">22II-s11g</strain>
    </source>
</reference>
<dbReference type="InterPro" id="IPR037923">
    <property type="entry name" value="HTH-like"/>
</dbReference>
<dbReference type="GO" id="GO:0043565">
    <property type="term" value="F:sequence-specific DNA binding"/>
    <property type="evidence" value="ECO:0007669"/>
    <property type="project" value="InterPro"/>
</dbReference>
<dbReference type="InterPro" id="IPR018060">
    <property type="entry name" value="HTH_AraC"/>
</dbReference>
<keyword evidence="6" id="KW-1185">Reference proteome</keyword>
<comment type="caution">
    <text evidence="5">The sequence shown here is derived from an EMBL/GenBank/DDBJ whole genome shotgun (WGS) entry which is preliminary data.</text>
</comment>
<dbReference type="OrthoDB" id="9814125at2"/>
<evidence type="ECO:0000256" key="2">
    <source>
        <dbReference type="ARBA" id="ARBA00023125"/>
    </source>
</evidence>
<evidence type="ECO:0000256" key="3">
    <source>
        <dbReference type="ARBA" id="ARBA00023163"/>
    </source>
</evidence>
<evidence type="ECO:0000313" key="5">
    <source>
        <dbReference type="EMBL" id="KGM46806.1"/>
    </source>
</evidence>
<gene>
    <name evidence="5" type="ORF">ATO9_21770</name>
</gene>
<name>A0A0A0E715_9RHOB</name>
<dbReference type="AlphaFoldDB" id="A0A0A0E715"/>
<evidence type="ECO:0000313" key="6">
    <source>
        <dbReference type="Proteomes" id="UP000030004"/>
    </source>
</evidence>
<dbReference type="SMART" id="SM00342">
    <property type="entry name" value="HTH_ARAC"/>
    <property type="match status" value="1"/>
</dbReference>
<accession>A0A0A0E715</accession>